<evidence type="ECO:0000256" key="4">
    <source>
        <dbReference type="ARBA" id="ARBA00022679"/>
    </source>
</evidence>
<dbReference type="InterPro" id="IPR006366">
    <property type="entry name" value="CobA/CysG_C"/>
</dbReference>
<dbReference type="InterPro" id="IPR014776">
    <property type="entry name" value="4pyrrole_Mease_sub2"/>
</dbReference>
<organism evidence="10 11">
    <name type="scientific">Kinneretia aquatilis</name>
    <dbReference type="NCBI Taxonomy" id="2070761"/>
    <lineage>
        <taxon>Bacteria</taxon>
        <taxon>Pseudomonadati</taxon>
        <taxon>Pseudomonadota</taxon>
        <taxon>Betaproteobacteria</taxon>
        <taxon>Burkholderiales</taxon>
        <taxon>Sphaerotilaceae</taxon>
        <taxon>Roseateles</taxon>
    </lineage>
</organism>
<keyword evidence="5" id="KW-0949">S-adenosyl-L-methionine</keyword>
<dbReference type="Gene3D" id="3.30.950.10">
    <property type="entry name" value="Methyltransferase, Cobalt-precorrin-4 Transmethylase, Domain 2"/>
    <property type="match status" value="1"/>
</dbReference>
<evidence type="ECO:0000313" key="11">
    <source>
        <dbReference type="Proteomes" id="UP000235916"/>
    </source>
</evidence>
<feature type="domain" description="Tetrapyrrole methylase" evidence="9">
    <location>
        <begin position="10"/>
        <end position="223"/>
    </location>
</feature>
<dbReference type="InterPro" id="IPR050161">
    <property type="entry name" value="Siro_Cobalamin_biosynth"/>
</dbReference>
<dbReference type="PROSITE" id="PS00840">
    <property type="entry name" value="SUMT_2"/>
    <property type="match status" value="1"/>
</dbReference>
<evidence type="ECO:0000256" key="1">
    <source>
        <dbReference type="ARBA" id="ARBA00005879"/>
    </source>
</evidence>
<dbReference type="NCBIfam" id="NF004790">
    <property type="entry name" value="PRK06136.1"/>
    <property type="match status" value="1"/>
</dbReference>
<comment type="caution">
    <text evidence="10">The sequence shown here is derived from an EMBL/GenBank/DDBJ whole genome shotgun (WGS) entry which is preliminary data.</text>
</comment>
<dbReference type="GO" id="GO:0019354">
    <property type="term" value="P:siroheme biosynthetic process"/>
    <property type="evidence" value="ECO:0007669"/>
    <property type="project" value="UniProtKB-UniPathway"/>
</dbReference>
<dbReference type="SUPFAM" id="SSF53790">
    <property type="entry name" value="Tetrapyrrole methylase"/>
    <property type="match status" value="1"/>
</dbReference>
<gene>
    <name evidence="10" type="primary">cobA</name>
    <name evidence="10" type="ORF">C1O66_03275</name>
</gene>
<dbReference type="FunFam" id="3.40.1010.10:FF:000001">
    <property type="entry name" value="Siroheme synthase"/>
    <property type="match status" value="1"/>
</dbReference>
<dbReference type="PANTHER" id="PTHR45790:SF1">
    <property type="entry name" value="SIROHEME SYNTHASE"/>
    <property type="match status" value="1"/>
</dbReference>
<evidence type="ECO:0000256" key="3">
    <source>
        <dbReference type="ARBA" id="ARBA00022603"/>
    </source>
</evidence>
<dbReference type="EC" id="2.1.1.107" evidence="2"/>
<comment type="similarity">
    <text evidence="1 8">Belongs to the precorrin methyltransferase family.</text>
</comment>
<evidence type="ECO:0000256" key="8">
    <source>
        <dbReference type="RuleBase" id="RU003960"/>
    </source>
</evidence>
<reference evidence="10 11" key="1">
    <citation type="submission" date="2018-01" db="EMBL/GenBank/DDBJ databases">
        <title>Draft genome sequence of Paucibacter aquatile CR182 isolated from freshwater of the Nakdong River.</title>
        <authorList>
            <person name="Choi A."/>
            <person name="Chung E.J."/>
        </authorList>
    </citation>
    <scope>NUCLEOTIDE SEQUENCE [LARGE SCALE GENOMIC DNA]</scope>
    <source>
        <strain evidence="10 11">CR182</strain>
    </source>
</reference>
<dbReference type="RefSeq" id="WP_102766544.1">
    <property type="nucleotide sequence ID" value="NZ_POSP01000001.1"/>
</dbReference>
<sequence length="252" mass="26401">MSGTSKPGRVSLVGAGPGAADLLSLRALRRIEAAEVVVHDRLISPEIMELLPARAERINVGKAAGAHMVGQAQIHAILIEQARAGREVVRLKGGDPFVFGRGGEEMLALREAGIDCEVVPGITAASGCAAAAGIPLTQRGMARACVFLAGQLADEGTPFDEQLDWPALARPGQTRVFYMGIARLPRIAGQLMAHGLSPDTPAAIVQDGTRPGQRVLACRLSRLLERAPAYGPRPGLLIIGEAVALSPDYQAD</sequence>
<evidence type="ECO:0000256" key="7">
    <source>
        <dbReference type="ARBA" id="ARBA00025705"/>
    </source>
</evidence>
<dbReference type="PANTHER" id="PTHR45790">
    <property type="entry name" value="SIROHEME SYNTHASE-RELATED"/>
    <property type="match status" value="1"/>
</dbReference>
<dbReference type="InterPro" id="IPR003043">
    <property type="entry name" value="Uropor_MeTrfase_CS"/>
</dbReference>
<dbReference type="Proteomes" id="UP000235916">
    <property type="component" value="Unassembled WGS sequence"/>
</dbReference>
<keyword evidence="11" id="KW-1185">Reference proteome</keyword>
<dbReference type="InterPro" id="IPR035996">
    <property type="entry name" value="4pyrrol_Methylase_sf"/>
</dbReference>
<name>A0A2N8L3X8_9BURK</name>
<accession>A0A2N8L3X8</accession>
<dbReference type="AlphaFoldDB" id="A0A2N8L3X8"/>
<dbReference type="UniPathway" id="UPA00262">
    <property type="reaction ID" value="UER00211"/>
</dbReference>
<dbReference type="GO" id="GO:0032259">
    <property type="term" value="P:methylation"/>
    <property type="evidence" value="ECO:0007669"/>
    <property type="project" value="UniProtKB-KW"/>
</dbReference>
<evidence type="ECO:0000313" key="10">
    <source>
        <dbReference type="EMBL" id="PND40409.1"/>
    </source>
</evidence>
<dbReference type="InterPro" id="IPR014777">
    <property type="entry name" value="4pyrrole_Mease_sub1"/>
</dbReference>
<dbReference type="OrthoDB" id="9815856at2"/>
<evidence type="ECO:0000256" key="2">
    <source>
        <dbReference type="ARBA" id="ARBA00012162"/>
    </source>
</evidence>
<evidence type="ECO:0000256" key="5">
    <source>
        <dbReference type="ARBA" id="ARBA00022691"/>
    </source>
</evidence>
<evidence type="ECO:0000259" key="9">
    <source>
        <dbReference type="Pfam" id="PF00590"/>
    </source>
</evidence>
<comment type="pathway">
    <text evidence="7">Porphyrin-containing compound metabolism; siroheme biosynthesis; precorrin-2 from uroporphyrinogen III: step 1/1.</text>
</comment>
<evidence type="ECO:0000256" key="6">
    <source>
        <dbReference type="ARBA" id="ARBA00023244"/>
    </source>
</evidence>
<proteinExistence type="inferred from homology"/>
<dbReference type="EMBL" id="POSP01000001">
    <property type="protein sequence ID" value="PND40409.1"/>
    <property type="molecule type" value="Genomic_DNA"/>
</dbReference>
<dbReference type="Gene3D" id="3.40.1010.10">
    <property type="entry name" value="Cobalt-precorrin-4 Transmethylase, Domain 1"/>
    <property type="match status" value="1"/>
</dbReference>
<keyword evidence="6" id="KW-0627">Porphyrin biosynthesis</keyword>
<keyword evidence="4 8" id="KW-0808">Transferase</keyword>
<keyword evidence="3 8" id="KW-0489">Methyltransferase</keyword>
<dbReference type="NCBIfam" id="TIGR01469">
    <property type="entry name" value="cobA_cysG_Cterm"/>
    <property type="match status" value="1"/>
</dbReference>
<dbReference type="GO" id="GO:0004851">
    <property type="term" value="F:uroporphyrin-III C-methyltransferase activity"/>
    <property type="evidence" value="ECO:0007669"/>
    <property type="project" value="UniProtKB-EC"/>
</dbReference>
<dbReference type="Pfam" id="PF00590">
    <property type="entry name" value="TP_methylase"/>
    <property type="match status" value="1"/>
</dbReference>
<dbReference type="InterPro" id="IPR000878">
    <property type="entry name" value="4pyrrol_Mease"/>
</dbReference>
<dbReference type="CDD" id="cd11642">
    <property type="entry name" value="SUMT"/>
    <property type="match status" value="1"/>
</dbReference>
<protein>
    <recommendedName>
        <fullName evidence="2">uroporphyrinogen-III C-methyltransferase</fullName>
        <ecNumber evidence="2">2.1.1.107</ecNumber>
    </recommendedName>
</protein>